<dbReference type="EMBL" id="JARRAF010000028">
    <property type="protein sequence ID" value="MDK2125999.1"/>
    <property type="molecule type" value="Genomic_DNA"/>
</dbReference>
<sequence>MVQEDAAAQLVREYWQRMQTNDFAYAAQLLAEDYVLDWPQSGERLRGRENFTRMNAEYPAHGKWRFTLNRLVSDGREVVSDVSVTDGVLSVRAITFSTVDGGQIVSQLEYWPEPFPAPPNRAHLVERMPA</sequence>
<dbReference type="Pfam" id="PF12680">
    <property type="entry name" value="SnoaL_2"/>
    <property type="match status" value="1"/>
</dbReference>
<dbReference type="InterPro" id="IPR032710">
    <property type="entry name" value="NTF2-like_dom_sf"/>
</dbReference>
<dbReference type="SUPFAM" id="SSF54427">
    <property type="entry name" value="NTF2-like"/>
    <property type="match status" value="1"/>
</dbReference>
<dbReference type="InterPro" id="IPR037401">
    <property type="entry name" value="SnoaL-like"/>
</dbReference>
<gene>
    <name evidence="2" type="ORF">PZA18_18305</name>
</gene>
<proteinExistence type="predicted"/>
<evidence type="ECO:0000259" key="1">
    <source>
        <dbReference type="Pfam" id="PF12680"/>
    </source>
</evidence>
<evidence type="ECO:0000313" key="3">
    <source>
        <dbReference type="Proteomes" id="UP001172778"/>
    </source>
</evidence>
<feature type="domain" description="SnoaL-like" evidence="1">
    <location>
        <begin position="11"/>
        <end position="106"/>
    </location>
</feature>
<evidence type="ECO:0000313" key="2">
    <source>
        <dbReference type="EMBL" id="MDK2125999.1"/>
    </source>
</evidence>
<dbReference type="Proteomes" id="UP001172778">
    <property type="component" value="Unassembled WGS sequence"/>
</dbReference>
<dbReference type="RefSeq" id="WP_284102314.1">
    <property type="nucleotide sequence ID" value="NZ_JARRAF010000028.1"/>
</dbReference>
<organism evidence="2 3">
    <name type="scientific">Parachitinimonas caeni</name>
    <dbReference type="NCBI Taxonomy" id="3031301"/>
    <lineage>
        <taxon>Bacteria</taxon>
        <taxon>Pseudomonadati</taxon>
        <taxon>Pseudomonadota</taxon>
        <taxon>Betaproteobacteria</taxon>
        <taxon>Neisseriales</taxon>
        <taxon>Chitinibacteraceae</taxon>
        <taxon>Parachitinimonas</taxon>
    </lineage>
</organism>
<comment type="caution">
    <text evidence="2">The sequence shown here is derived from an EMBL/GenBank/DDBJ whole genome shotgun (WGS) entry which is preliminary data.</text>
</comment>
<reference evidence="2" key="1">
    <citation type="submission" date="2023-03" db="EMBL/GenBank/DDBJ databases">
        <title>Chitinimonas shenzhenensis gen. nov., sp. nov., a novel member of family Burkholderiaceae isolated from activated sludge collected in Shen Zhen, China.</title>
        <authorList>
            <person name="Wang X."/>
        </authorList>
    </citation>
    <scope>NUCLEOTIDE SEQUENCE</scope>
    <source>
        <strain evidence="2">DQS-5</strain>
    </source>
</reference>
<dbReference type="Gene3D" id="3.10.450.50">
    <property type="match status" value="1"/>
</dbReference>
<name>A0ABT7E174_9NEIS</name>
<accession>A0ABT7E174</accession>
<protein>
    <submittedName>
        <fullName evidence="2">Nuclear transport factor 2 family protein</fullName>
    </submittedName>
</protein>
<keyword evidence="3" id="KW-1185">Reference proteome</keyword>